<feature type="region of interest" description="Disordered" evidence="1">
    <location>
        <begin position="41"/>
        <end position="79"/>
    </location>
</feature>
<dbReference type="Proteomes" id="UP000054324">
    <property type="component" value="Unassembled WGS sequence"/>
</dbReference>
<dbReference type="CTD" id="20328694"/>
<reference evidence="2 3" key="1">
    <citation type="submission" date="2013-11" db="EMBL/GenBank/DDBJ databases">
        <title>Opisthorchis viverrini - life in the bile duct.</title>
        <authorList>
            <person name="Young N.D."/>
            <person name="Nagarajan N."/>
            <person name="Lin S.J."/>
            <person name="Korhonen P.K."/>
            <person name="Jex A.R."/>
            <person name="Hall R.S."/>
            <person name="Safavi-Hemami H."/>
            <person name="Kaewkong W."/>
            <person name="Bertrand D."/>
            <person name="Gao S."/>
            <person name="Seet Q."/>
            <person name="Wongkham S."/>
            <person name="Teh B.T."/>
            <person name="Wongkham C."/>
            <person name="Intapan P.M."/>
            <person name="Maleewong W."/>
            <person name="Yang X."/>
            <person name="Hu M."/>
            <person name="Wang Z."/>
            <person name="Hofmann A."/>
            <person name="Sternberg P.W."/>
            <person name="Tan P."/>
            <person name="Wang J."/>
            <person name="Gasser R.B."/>
        </authorList>
    </citation>
    <scope>NUCLEOTIDE SEQUENCE [LARGE SCALE GENOMIC DNA]</scope>
</reference>
<evidence type="ECO:0000313" key="2">
    <source>
        <dbReference type="EMBL" id="KER23929.1"/>
    </source>
</evidence>
<dbReference type="RefSeq" id="XP_009172334.1">
    <property type="nucleotide sequence ID" value="XM_009174070.1"/>
</dbReference>
<keyword evidence="3" id="KW-1185">Reference proteome</keyword>
<evidence type="ECO:0000313" key="3">
    <source>
        <dbReference type="Proteomes" id="UP000054324"/>
    </source>
</evidence>
<organism evidence="2 3">
    <name type="scientific">Opisthorchis viverrini</name>
    <name type="common">Southeast Asian liver fluke</name>
    <dbReference type="NCBI Taxonomy" id="6198"/>
    <lineage>
        <taxon>Eukaryota</taxon>
        <taxon>Metazoa</taxon>
        <taxon>Spiralia</taxon>
        <taxon>Lophotrochozoa</taxon>
        <taxon>Platyhelminthes</taxon>
        <taxon>Trematoda</taxon>
        <taxon>Digenea</taxon>
        <taxon>Opisthorchiida</taxon>
        <taxon>Opisthorchiata</taxon>
        <taxon>Opisthorchiidae</taxon>
        <taxon>Opisthorchis</taxon>
    </lineage>
</organism>
<dbReference type="OrthoDB" id="3945418at2759"/>
<dbReference type="AlphaFoldDB" id="A0A075A8U8"/>
<gene>
    <name evidence="2" type="ORF">T265_14528</name>
</gene>
<protein>
    <submittedName>
        <fullName evidence="2">Uncharacterized protein</fullName>
    </submittedName>
</protein>
<feature type="non-terminal residue" evidence="2">
    <location>
        <position position="105"/>
    </location>
</feature>
<accession>A0A075A8U8</accession>
<dbReference type="KEGG" id="ovi:T265_14528"/>
<evidence type="ECO:0000256" key="1">
    <source>
        <dbReference type="SAM" id="MobiDB-lite"/>
    </source>
</evidence>
<dbReference type="STRING" id="6198.A0A075A8U8"/>
<feature type="non-terminal residue" evidence="2">
    <location>
        <position position="1"/>
    </location>
</feature>
<sequence>CLRHLKVVRWPKWLERGFTDRKVRGSNPTFASRLPLSRLGQPDSIPTLVQPSGGMAGGEFTDRKVRGSNPTSDSRHPRLGLGNLAVFQPSCSLRIAWQLGTGYYS</sequence>
<dbReference type="GeneID" id="20328694"/>
<proteinExistence type="predicted"/>
<dbReference type="EMBL" id="KL596829">
    <property type="protein sequence ID" value="KER23929.1"/>
    <property type="molecule type" value="Genomic_DNA"/>
</dbReference>
<name>A0A075A8U8_OPIVI</name>